<dbReference type="PANTHER" id="PTHR33751:SF9">
    <property type="entry name" value="CYTOCHROME C4"/>
    <property type="match status" value="1"/>
</dbReference>
<evidence type="ECO:0000313" key="10">
    <source>
        <dbReference type="Proteomes" id="UP001215503"/>
    </source>
</evidence>
<name>A0ABT5YLK6_9PROT</name>
<proteinExistence type="predicted"/>
<dbReference type="InterPro" id="IPR036909">
    <property type="entry name" value="Cyt_c-like_dom_sf"/>
</dbReference>
<evidence type="ECO:0000256" key="2">
    <source>
        <dbReference type="ARBA" id="ARBA00022617"/>
    </source>
</evidence>
<evidence type="ECO:0000256" key="5">
    <source>
        <dbReference type="ARBA" id="ARBA00023004"/>
    </source>
</evidence>
<evidence type="ECO:0000256" key="4">
    <source>
        <dbReference type="ARBA" id="ARBA00022982"/>
    </source>
</evidence>
<keyword evidence="3 6" id="KW-0479">Metal-binding</keyword>
<evidence type="ECO:0000259" key="8">
    <source>
        <dbReference type="PROSITE" id="PS51007"/>
    </source>
</evidence>
<dbReference type="Proteomes" id="UP001215503">
    <property type="component" value="Unassembled WGS sequence"/>
</dbReference>
<feature type="domain" description="Cytochrome c" evidence="8">
    <location>
        <begin position="22"/>
        <end position="107"/>
    </location>
</feature>
<dbReference type="InterPro" id="IPR050597">
    <property type="entry name" value="Cytochrome_c_Oxidase_Subunit"/>
</dbReference>
<dbReference type="Gene3D" id="1.10.760.10">
    <property type="entry name" value="Cytochrome c-like domain"/>
    <property type="match status" value="1"/>
</dbReference>
<dbReference type="PANTHER" id="PTHR33751">
    <property type="entry name" value="CBB3-TYPE CYTOCHROME C OXIDASE SUBUNIT FIXP"/>
    <property type="match status" value="1"/>
</dbReference>
<dbReference type="InterPro" id="IPR009056">
    <property type="entry name" value="Cyt_c-like_dom"/>
</dbReference>
<feature type="chain" id="PRO_5046155024" evidence="7">
    <location>
        <begin position="23"/>
        <end position="107"/>
    </location>
</feature>
<keyword evidence="2 6" id="KW-0349">Heme</keyword>
<keyword evidence="7" id="KW-0732">Signal</keyword>
<accession>A0ABT5YLK6</accession>
<dbReference type="SUPFAM" id="SSF46626">
    <property type="entry name" value="Cytochrome c"/>
    <property type="match status" value="1"/>
</dbReference>
<evidence type="ECO:0000313" key="9">
    <source>
        <dbReference type="EMBL" id="MDF2095782.1"/>
    </source>
</evidence>
<evidence type="ECO:0000256" key="6">
    <source>
        <dbReference type="PROSITE-ProRule" id="PRU00433"/>
    </source>
</evidence>
<organism evidence="9 10">
    <name type="scientific">Aquibaculum arenosum</name>
    <dbReference type="NCBI Taxonomy" id="3032591"/>
    <lineage>
        <taxon>Bacteria</taxon>
        <taxon>Pseudomonadati</taxon>
        <taxon>Pseudomonadota</taxon>
        <taxon>Alphaproteobacteria</taxon>
        <taxon>Rhodospirillales</taxon>
        <taxon>Rhodovibrionaceae</taxon>
        <taxon>Aquibaculum</taxon>
    </lineage>
</organism>
<dbReference type="Pfam" id="PF00034">
    <property type="entry name" value="Cytochrom_C"/>
    <property type="match status" value="1"/>
</dbReference>
<evidence type="ECO:0000256" key="7">
    <source>
        <dbReference type="SAM" id="SignalP"/>
    </source>
</evidence>
<feature type="signal peptide" evidence="7">
    <location>
        <begin position="1"/>
        <end position="22"/>
    </location>
</feature>
<comment type="caution">
    <text evidence="9">The sequence shown here is derived from an EMBL/GenBank/DDBJ whole genome shotgun (WGS) entry which is preliminary data.</text>
</comment>
<dbReference type="PROSITE" id="PS51007">
    <property type="entry name" value="CYTC"/>
    <property type="match status" value="1"/>
</dbReference>
<keyword evidence="10" id="KW-1185">Reference proteome</keyword>
<reference evidence="9 10" key="1">
    <citation type="submission" date="2023-03" db="EMBL/GenBank/DDBJ databases">
        <title>Fodinicurvata sp. CAU 1616 isolated from sea sendiment.</title>
        <authorList>
            <person name="Kim W."/>
        </authorList>
    </citation>
    <scope>NUCLEOTIDE SEQUENCE [LARGE SCALE GENOMIC DNA]</scope>
    <source>
        <strain evidence="9 10">CAU 1616</strain>
    </source>
</reference>
<gene>
    <name evidence="9" type="ORF">P2G67_07315</name>
</gene>
<evidence type="ECO:0000256" key="3">
    <source>
        <dbReference type="ARBA" id="ARBA00022723"/>
    </source>
</evidence>
<sequence>MARHGILLAGLLLALTPATALADDDKSATAMPEAAASCLSCHGASGRPVLPEVPIIAGQQPAYLERALKSYREGLRNGGPALVMSGIAADLSDEDIKALAQWFGEQR</sequence>
<dbReference type="EMBL" id="JARHUD010000004">
    <property type="protein sequence ID" value="MDF2095782.1"/>
    <property type="molecule type" value="Genomic_DNA"/>
</dbReference>
<keyword evidence="4" id="KW-0249">Electron transport</keyword>
<keyword evidence="5 6" id="KW-0408">Iron</keyword>
<keyword evidence="1" id="KW-0813">Transport</keyword>
<dbReference type="RefSeq" id="WP_275821532.1">
    <property type="nucleotide sequence ID" value="NZ_JARHUD010000004.1"/>
</dbReference>
<protein>
    <submittedName>
        <fullName evidence="9">C-type cytochrome</fullName>
    </submittedName>
</protein>
<evidence type="ECO:0000256" key="1">
    <source>
        <dbReference type="ARBA" id="ARBA00022448"/>
    </source>
</evidence>